<dbReference type="Proteomes" id="UP000196138">
    <property type="component" value="Chromosome"/>
</dbReference>
<dbReference type="OrthoDB" id="8799166at2"/>
<evidence type="ECO:0000313" key="1">
    <source>
        <dbReference type="EMBL" id="ARU04760.1"/>
    </source>
</evidence>
<proteinExistence type="predicted"/>
<dbReference type="RefSeq" id="WP_087279976.1">
    <property type="nucleotide sequence ID" value="NZ_CP021455.1"/>
</dbReference>
<sequence>MTVPYVDTNFDWPKNSDTPTVFSGKAETAGSKLNPWGEQLNDLGDYVNARADDAETSATQADEHAQAAAERLADVQTAAAGAFAAAAYKGEWSTLVGPLAVPATVTHQGRLWYLKQALADVSTQPPALGSTYWGEVARNEYTILPAPAGNTAAADRVLYRMTTGTSVLVLPASPWHGMTVAAVNTSGTLTPTINRNGKTICGDAENYIMNQLGWQIALQYDAPSGDWVWVGGVTAYTEKVVWELPGSDMTPQVTSTNAAAVNGANHVLTTPGITLTAPDPPTDKFRFGFTNATAMDVYVAWGSKTIKGVAPSPTSMVIPSRGSAVVEWSASANTWVEQ</sequence>
<accession>A0A1Y0EMV1</accession>
<dbReference type="KEGG" id="cser:CCO03_08780"/>
<dbReference type="EMBL" id="CP021455">
    <property type="protein sequence ID" value="ARU04760.1"/>
    <property type="molecule type" value="Genomic_DNA"/>
</dbReference>
<reference evidence="1 2" key="1">
    <citation type="submission" date="2017-05" db="EMBL/GenBank/DDBJ databases">
        <authorList>
            <person name="Song R."/>
            <person name="Chenine A.L."/>
            <person name="Ruprecht R.M."/>
        </authorList>
    </citation>
    <scope>NUCLEOTIDE SEQUENCE [LARGE SCALE GENOMIC DNA]</scope>
    <source>
        <strain evidence="1 2">DSM 26136</strain>
    </source>
</reference>
<organism evidence="1 2">
    <name type="scientific">Comamonas serinivorans</name>
    <dbReference type="NCBI Taxonomy" id="1082851"/>
    <lineage>
        <taxon>Bacteria</taxon>
        <taxon>Pseudomonadati</taxon>
        <taxon>Pseudomonadota</taxon>
        <taxon>Betaproteobacteria</taxon>
        <taxon>Burkholderiales</taxon>
        <taxon>Comamonadaceae</taxon>
        <taxon>Comamonas</taxon>
    </lineage>
</organism>
<dbReference type="AlphaFoldDB" id="A0A1Y0EMV1"/>
<keyword evidence="2" id="KW-1185">Reference proteome</keyword>
<evidence type="ECO:0000313" key="2">
    <source>
        <dbReference type="Proteomes" id="UP000196138"/>
    </source>
</evidence>
<protein>
    <submittedName>
        <fullName evidence="1">Uncharacterized protein</fullName>
    </submittedName>
</protein>
<gene>
    <name evidence="1" type="ORF">CCO03_08780</name>
</gene>
<name>A0A1Y0EMV1_9BURK</name>